<accession>A0ACC2EPA3</accession>
<comment type="caution">
    <text evidence="1">The sequence shown here is derived from an EMBL/GenBank/DDBJ whole genome shotgun (WGS) entry which is preliminary data.</text>
</comment>
<dbReference type="EMBL" id="CM055092">
    <property type="protein sequence ID" value="KAJ7568301.1"/>
    <property type="molecule type" value="Genomic_DNA"/>
</dbReference>
<evidence type="ECO:0000313" key="1">
    <source>
        <dbReference type="EMBL" id="KAJ7568301.1"/>
    </source>
</evidence>
<protein>
    <submittedName>
        <fullName evidence="1">Uncharacterized protein</fullName>
    </submittedName>
</protein>
<dbReference type="Proteomes" id="UP001162992">
    <property type="component" value="Chromosome 1"/>
</dbReference>
<evidence type="ECO:0000313" key="2">
    <source>
        <dbReference type="Proteomes" id="UP001162992"/>
    </source>
</evidence>
<sequence>MTETLSVLQQETELAKALAKQEEEEILEGVVLALYSALASGNAEGVSRLLAEDLEWWFHGPPSHRHLMRMLTGVDRLGTYSFVPLRLFTIGSKVFVEGKSDTPKGCWVHVWTVEDGRIVELRECFNTSVTVTEVECDVKSSHKRSNSLNSESTLWQSELSGLSMPGLILAV</sequence>
<proteinExistence type="predicted"/>
<keyword evidence="2" id="KW-1185">Reference proteome</keyword>
<reference evidence="2" key="1">
    <citation type="journal article" date="2024" name="Proc. Natl. Acad. Sci. U.S.A.">
        <title>Extraordinary preservation of gene collinearity over three hundred million years revealed in homosporous lycophytes.</title>
        <authorList>
            <person name="Li C."/>
            <person name="Wickell D."/>
            <person name="Kuo L.Y."/>
            <person name="Chen X."/>
            <person name="Nie B."/>
            <person name="Liao X."/>
            <person name="Peng D."/>
            <person name="Ji J."/>
            <person name="Jenkins J."/>
            <person name="Williams M."/>
            <person name="Shu S."/>
            <person name="Plott C."/>
            <person name="Barry K."/>
            <person name="Rajasekar S."/>
            <person name="Grimwood J."/>
            <person name="Han X."/>
            <person name="Sun S."/>
            <person name="Hou Z."/>
            <person name="He W."/>
            <person name="Dai G."/>
            <person name="Sun C."/>
            <person name="Schmutz J."/>
            <person name="Leebens-Mack J.H."/>
            <person name="Li F.W."/>
            <person name="Wang L."/>
        </authorList>
    </citation>
    <scope>NUCLEOTIDE SEQUENCE [LARGE SCALE GENOMIC DNA]</scope>
    <source>
        <strain evidence="2">cv. PW_Plant_1</strain>
    </source>
</reference>
<organism evidence="1 2">
    <name type="scientific">Diphasiastrum complanatum</name>
    <name type="common">Issler's clubmoss</name>
    <name type="synonym">Lycopodium complanatum</name>
    <dbReference type="NCBI Taxonomy" id="34168"/>
    <lineage>
        <taxon>Eukaryota</taxon>
        <taxon>Viridiplantae</taxon>
        <taxon>Streptophyta</taxon>
        <taxon>Embryophyta</taxon>
        <taxon>Tracheophyta</taxon>
        <taxon>Lycopodiopsida</taxon>
        <taxon>Lycopodiales</taxon>
        <taxon>Lycopodiaceae</taxon>
        <taxon>Lycopodioideae</taxon>
        <taxon>Diphasiastrum</taxon>
    </lineage>
</organism>
<gene>
    <name evidence="1" type="ORF">O6H91_01G026800</name>
</gene>
<name>A0ACC2EPA3_DIPCM</name>